<evidence type="ECO:0000256" key="1">
    <source>
        <dbReference type="SAM" id="MobiDB-lite"/>
    </source>
</evidence>
<organism evidence="3 4">
    <name type="scientific">Bdellovibrio reynosensis</name>
    <dbReference type="NCBI Taxonomy" id="2835041"/>
    <lineage>
        <taxon>Bacteria</taxon>
        <taxon>Pseudomonadati</taxon>
        <taxon>Bdellovibrionota</taxon>
        <taxon>Bdellovibrionia</taxon>
        <taxon>Bdellovibrionales</taxon>
        <taxon>Pseudobdellovibrionaceae</taxon>
        <taxon>Bdellovibrio</taxon>
    </lineage>
</organism>
<gene>
    <name evidence="3" type="ORF">MNR06_10770</name>
</gene>
<name>A0ABY4C5U8_9BACT</name>
<dbReference type="Proteomes" id="UP000830116">
    <property type="component" value="Chromosome"/>
</dbReference>
<protein>
    <submittedName>
        <fullName evidence="3">Uncharacterized protein</fullName>
    </submittedName>
</protein>
<evidence type="ECO:0000256" key="2">
    <source>
        <dbReference type="SAM" id="SignalP"/>
    </source>
</evidence>
<evidence type="ECO:0000313" key="3">
    <source>
        <dbReference type="EMBL" id="UOF00184.1"/>
    </source>
</evidence>
<proteinExistence type="predicted"/>
<dbReference type="RefSeq" id="WP_243535901.1">
    <property type="nucleotide sequence ID" value="NZ_CP093442.1"/>
</dbReference>
<keyword evidence="4" id="KW-1185">Reference proteome</keyword>
<feature type="region of interest" description="Disordered" evidence="1">
    <location>
        <begin position="1599"/>
        <end position="1621"/>
    </location>
</feature>
<accession>A0ABY4C5U8</accession>
<reference evidence="3" key="1">
    <citation type="submission" date="2022-03" db="EMBL/GenBank/DDBJ databases">
        <title>Genome Identification and Characterization of new species Bdellovibrio reynosense LBG001 sp. nov. from a Mexico soil sample.</title>
        <authorList>
            <person name="Camilli A."/>
            <person name="Ajao Y."/>
            <person name="Guo X."/>
        </authorList>
    </citation>
    <scope>NUCLEOTIDE SEQUENCE</scope>
    <source>
        <strain evidence="3">LBG001</strain>
    </source>
</reference>
<sequence>MLRKWVVVLLLALSTTGCLEESGKSSEIVIPPGGLIQLDVSTVNKVSDNKYSLYLTEFVQADKKTKNLLDLTTDNKPSLIKQIMPKGLEPSGALVAKIVMEYRTTPWFALVYPEQIIKPTLETTLVYNLLSSYPDRDLATFTASEVSEILVEIEKFKSSRMALFGIDQNYNPDHLYRFLRNGLSNDASFLTFLKKFSLNYDFNTDGDVLSEPYPFGILNRAPILDDKSTTRVVQQRVQEEKVLEVKATARDPDGDQVFYAWMWDDALVDAKEGVARIKPSYEDGKADNYELSVLVSDGGKIARVDWPVFVENVNRRPVFSHSCTLSALENEEWTCSVSYSDPDGDGIKLKVDALTGSNPVYIDGQAAPVEITGKNQIQVRWTPNNEDARKKSNSIILELLDDNAGLTMATLAVSVSDSNKSPILLGGVNPIADAAVEFDYCALQSTDGLAPYQFYLDFQDPDNVADIPSNPPDQITFTTGGNLNSNISKVGDPVVLADRIRQTFMWKPTHALLKGTFIVSLRDNHGGVTPPISLSLTAENRNTKPCLVATDFLLSLNELNPNNKGNFSSSDRDGDPVWIEYYGFVSNNSLDALKHIEDCTAGQPITLKRNITMSEPTFRKNAATMCFRTHYNTETNAGGIAGYVKFSRLTEDTANRTIPKGFVLSSTVAENGYVMEFETMNAVTVEPGDLDIYVPVKGKNRTATVNNVNLITPALSDANLKVKNEANIDDRGLVTFYRTVAGGAVAIPRGTIVKTNNNPSIEFEVPTDFTFAAAAGASEMKVPVWRRTLNLTADKLLNLGAVIAGPAMTARTVSGLIDFNESKGNPGTAASTINKLLRIRGLDGYRAPANSITLFDAALPPEATTLKVTNTAIIVHEGKVRFTRTSSATSFTLPVGTVLRTANMTRYELAEALIMNAGETLKNIWVRRIDNLAQTTSTPYANSRVITVRFTDSNNPTRLISTPVIEASEGVNLTGGLIEVSDSSQAIPVPLLSLDEYWYPKDSVDYYSFDVVAQGTAPSGTYKFCREPGAFAAACTACNVNPPAVAWRFFFKSAKCYMRYVPHVNDYSGTFSFKMTIREHFAYGGSATSSTNLTLYVKEVNDTPIITDSAFNAYGGGVGTVHTNPIYVGEYSENTESFYSIYVKDTDKGGELKTVNFDLDSQVWDVKTSTWRPTPAGLKIDIEKRENLTASSGSKTTAKIVWKPTDADAKKFAGNDGFVIKVKVYDAKTMPDAQTFTYAYYKIKVINNNQVPTIGAIATDNKFTIYADTYFTKDFYLYDNDAYIPDAGTFATKLTLCRDSNSNTVLHPTLDGASADPFVCHATSAYWAEELTTFEPGYQKNMSITQCSSGGAVIADLAVPKLSAIGPTEVENGVLKQKYRLEWCPQRNHIGEFSAEIFVNDNGDTNRDGLALSRAVSATPLRFKIISPVFLESPRVNISNVPVHFMPHTSANMASNPFRYEVIANNSQKNPLEYTLLNSPRACGEANGMCIDAQKGIITWNPAYPGDITPVDGVGNLVRVKVRDTVTGDSDIAHFYLKVQNPLTPFEESPVISAVLPATTDVLVAEKELLNLSVTASDPNPNDTLFYRWYVNDELKSDEGSTYSFKPSDTDGSADPDGTGPLKVGEYKIRVEVTDGNFMTSRTWNIRIRNTYLLGETLFDIFTARPQSLPSQNPYELSWLAEVAHSTTLGTDSMDHLIFSGSYKIGVFVKHFLWDLLIVNGTVTKPNGSLSNPPWNFFEDLPWLSGTKTDRMAIVPTGTTFDVILTSQVPRAGPFGVTTEALRIPATDFTTLALSSGNKCTGDCPLQLYTSDASSDDRLTASMDSLYVFFANDARDKLYYDYLTPATPVLIRNFGTEKVSGMALNRAIDRLYVTTQQTAPSIAHKIYVFNVAPLRSGAAAVLLSSMPIYDGVPAHEDCKPTDIAIDPVTNRVIILLSGTGGVATFPDSGATTPVVGDIQFVGVNEISSSPFDVPGAGKRLVVKADDRLVIGTMRDSNQVFTIDLTNFNVYTNSVQDPVDSIIAYSSGQLVLVSRGKGRIFKAR</sequence>
<evidence type="ECO:0000313" key="4">
    <source>
        <dbReference type="Proteomes" id="UP000830116"/>
    </source>
</evidence>
<feature type="compositionally biased region" description="Polar residues" evidence="1">
    <location>
        <begin position="1600"/>
        <end position="1611"/>
    </location>
</feature>
<feature type="chain" id="PRO_5045425174" evidence="2">
    <location>
        <begin position="20"/>
        <end position="2043"/>
    </location>
</feature>
<dbReference type="EMBL" id="CP093442">
    <property type="protein sequence ID" value="UOF00184.1"/>
    <property type="molecule type" value="Genomic_DNA"/>
</dbReference>
<dbReference type="SUPFAM" id="SSF63825">
    <property type="entry name" value="YWTD domain"/>
    <property type="match status" value="1"/>
</dbReference>
<feature type="signal peptide" evidence="2">
    <location>
        <begin position="1"/>
        <end position="19"/>
    </location>
</feature>
<keyword evidence="2" id="KW-0732">Signal</keyword>
<dbReference type="PROSITE" id="PS51257">
    <property type="entry name" value="PROKAR_LIPOPROTEIN"/>
    <property type="match status" value="1"/>
</dbReference>